<evidence type="ECO:0000256" key="5">
    <source>
        <dbReference type="SAM" id="MobiDB-lite"/>
    </source>
</evidence>
<evidence type="ECO:0000256" key="4">
    <source>
        <dbReference type="ARBA" id="ARBA00022842"/>
    </source>
</evidence>
<keyword evidence="3" id="KW-0378">Hydrolase</keyword>
<feature type="compositionally biased region" description="Basic and acidic residues" evidence="5">
    <location>
        <begin position="163"/>
        <end position="185"/>
    </location>
</feature>
<evidence type="ECO:0000256" key="3">
    <source>
        <dbReference type="ARBA" id="ARBA00022801"/>
    </source>
</evidence>
<dbReference type="Pfam" id="PF00293">
    <property type="entry name" value="NUDIX"/>
    <property type="match status" value="1"/>
</dbReference>
<dbReference type="PANTHER" id="PTHR12629">
    <property type="entry name" value="DIPHOSPHOINOSITOL POLYPHOSPHATE PHOSPHOHYDROLASE"/>
    <property type="match status" value="1"/>
</dbReference>
<dbReference type="EMBL" id="CP144091">
    <property type="protein sequence ID" value="WWD10254.1"/>
    <property type="molecule type" value="Genomic_DNA"/>
</dbReference>
<dbReference type="PROSITE" id="PS00893">
    <property type="entry name" value="NUDIX_BOX"/>
    <property type="match status" value="1"/>
</dbReference>
<dbReference type="GO" id="GO:0005737">
    <property type="term" value="C:cytoplasm"/>
    <property type="evidence" value="ECO:0007669"/>
    <property type="project" value="TreeGrafter"/>
</dbReference>
<dbReference type="Gene3D" id="3.90.79.10">
    <property type="entry name" value="Nucleoside Triphosphate Pyrophosphohydrolase"/>
    <property type="match status" value="1"/>
</dbReference>
<reference evidence="7 8" key="1">
    <citation type="submission" date="2024-01" db="EMBL/GenBank/DDBJ databases">
        <title>Comparative genomics of Cryptococcus and Kwoniella reveals pathogenesis evolution and contrasting modes of karyotype evolution via chromosome fusion or intercentromeric recombination.</title>
        <authorList>
            <person name="Coelho M.A."/>
            <person name="David-Palma M."/>
            <person name="Shea T."/>
            <person name="Bowers K."/>
            <person name="McGinley-Smith S."/>
            <person name="Mohammad A.W."/>
            <person name="Gnirke A."/>
            <person name="Yurkov A.M."/>
            <person name="Nowrousian M."/>
            <person name="Sun S."/>
            <person name="Cuomo C.A."/>
            <person name="Heitman J."/>
        </authorList>
    </citation>
    <scope>NUCLEOTIDE SEQUENCE [LARGE SCALE GENOMIC DNA]</scope>
    <source>
        <strain evidence="7 8">PYCC6329</strain>
    </source>
</reference>
<dbReference type="GO" id="GO:1901907">
    <property type="term" value="P:diadenosine pentaphosphate catabolic process"/>
    <property type="evidence" value="ECO:0007669"/>
    <property type="project" value="TreeGrafter"/>
</dbReference>
<dbReference type="InterPro" id="IPR047198">
    <property type="entry name" value="DDP-like_NUDIX"/>
</dbReference>
<dbReference type="GO" id="GO:0005634">
    <property type="term" value="C:nucleus"/>
    <property type="evidence" value="ECO:0007669"/>
    <property type="project" value="TreeGrafter"/>
</dbReference>
<dbReference type="InterPro" id="IPR015797">
    <property type="entry name" value="NUDIX_hydrolase-like_dom_sf"/>
</dbReference>
<dbReference type="GeneID" id="91107189"/>
<comment type="cofactor">
    <cofactor evidence="1">
        <name>Mg(2+)</name>
        <dbReference type="ChEBI" id="CHEBI:18420"/>
    </cofactor>
</comment>
<organism evidence="7 8">
    <name type="scientific">Kwoniella europaea PYCC6329</name>
    <dbReference type="NCBI Taxonomy" id="1423913"/>
    <lineage>
        <taxon>Eukaryota</taxon>
        <taxon>Fungi</taxon>
        <taxon>Dikarya</taxon>
        <taxon>Basidiomycota</taxon>
        <taxon>Agaricomycotina</taxon>
        <taxon>Tremellomycetes</taxon>
        <taxon>Tremellales</taxon>
        <taxon>Cryptococcaceae</taxon>
        <taxon>Kwoniella</taxon>
    </lineage>
</organism>
<gene>
    <name evidence="7" type="ORF">V865_008388</name>
</gene>
<dbReference type="KEGG" id="ker:91107189"/>
<evidence type="ECO:0000256" key="2">
    <source>
        <dbReference type="ARBA" id="ARBA00022723"/>
    </source>
</evidence>
<dbReference type="GO" id="GO:0008486">
    <property type="term" value="F:diphosphoinositol-polyphosphate diphosphatase activity"/>
    <property type="evidence" value="ECO:0007669"/>
    <property type="project" value="TreeGrafter"/>
</dbReference>
<keyword evidence="8" id="KW-1185">Reference proteome</keyword>
<dbReference type="PROSITE" id="PS51462">
    <property type="entry name" value="NUDIX"/>
    <property type="match status" value="1"/>
</dbReference>
<accession>A0AAX4KWH1</accession>
<dbReference type="GO" id="GO:1901909">
    <property type="term" value="P:diadenosine hexaphosphate catabolic process"/>
    <property type="evidence" value="ECO:0007669"/>
    <property type="project" value="TreeGrafter"/>
</dbReference>
<dbReference type="GO" id="GO:0034432">
    <property type="term" value="F:bis(5'-adenosyl)-pentaphosphatase activity"/>
    <property type="evidence" value="ECO:0007669"/>
    <property type="project" value="TreeGrafter"/>
</dbReference>
<keyword evidence="2" id="KW-0479">Metal-binding</keyword>
<evidence type="ECO:0000313" key="7">
    <source>
        <dbReference type="EMBL" id="WWD10254.1"/>
    </source>
</evidence>
<evidence type="ECO:0000259" key="6">
    <source>
        <dbReference type="PROSITE" id="PS51462"/>
    </source>
</evidence>
<dbReference type="InterPro" id="IPR000086">
    <property type="entry name" value="NUDIX_hydrolase_dom"/>
</dbReference>
<feature type="region of interest" description="Disordered" evidence="5">
    <location>
        <begin position="136"/>
        <end position="187"/>
    </location>
</feature>
<dbReference type="GO" id="GO:0000298">
    <property type="term" value="F:endopolyphosphatase activity"/>
    <property type="evidence" value="ECO:0007669"/>
    <property type="project" value="TreeGrafter"/>
</dbReference>
<dbReference type="PANTHER" id="PTHR12629:SF0">
    <property type="entry name" value="DIPHOSPHOINOSITOL-POLYPHOSPHATE DIPHOSPHATASE"/>
    <property type="match status" value="1"/>
</dbReference>
<dbReference type="GO" id="GO:0046872">
    <property type="term" value="F:metal ion binding"/>
    <property type="evidence" value="ECO:0007669"/>
    <property type="project" value="UniProtKB-KW"/>
</dbReference>
<dbReference type="RefSeq" id="XP_066088221.1">
    <property type="nucleotide sequence ID" value="XM_066232124.1"/>
</dbReference>
<dbReference type="Proteomes" id="UP001358614">
    <property type="component" value="Chromosome 3"/>
</dbReference>
<protein>
    <recommendedName>
        <fullName evidence="6">Nudix hydrolase domain-containing protein</fullName>
    </recommendedName>
</protein>
<name>A0AAX4KWH1_9TREE</name>
<dbReference type="InterPro" id="IPR020084">
    <property type="entry name" value="NUDIX_hydrolase_CS"/>
</dbReference>
<sequence>MTKDKTEPRHVAVSLVCSPLTGRLLMVTSRAHPDLWIFPKGGIEEGESSGQAAVRESWEEAGTPPSLAAPEDLQRLMMLALPSKKKRDSVWHVHVLEVNEDVVECIEQWPESHERKRAWFTPSECLLNIQEWSKIPPSSTNDNHLDDPVELVNDHAEEGDDGDERRDGEQQKKGKQQQKMEKKAGAMELALRQFMESRGRVLENQ</sequence>
<feature type="compositionally biased region" description="Basic and acidic residues" evidence="5">
    <location>
        <begin position="143"/>
        <end position="156"/>
    </location>
</feature>
<evidence type="ECO:0000256" key="1">
    <source>
        <dbReference type="ARBA" id="ARBA00001946"/>
    </source>
</evidence>
<feature type="domain" description="Nudix hydrolase" evidence="6">
    <location>
        <begin position="7"/>
        <end position="142"/>
    </location>
</feature>
<proteinExistence type="predicted"/>
<keyword evidence="4" id="KW-0460">Magnesium</keyword>
<evidence type="ECO:0000313" key="8">
    <source>
        <dbReference type="Proteomes" id="UP001358614"/>
    </source>
</evidence>
<dbReference type="GO" id="GO:0071543">
    <property type="term" value="P:diphosphoinositol polyphosphate metabolic process"/>
    <property type="evidence" value="ECO:0007669"/>
    <property type="project" value="TreeGrafter"/>
</dbReference>
<dbReference type="AlphaFoldDB" id="A0AAX4KWH1"/>
<dbReference type="GO" id="GO:0034431">
    <property type="term" value="F:bis(5'-adenosyl)-hexaphosphatase activity"/>
    <property type="evidence" value="ECO:0007669"/>
    <property type="project" value="TreeGrafter"/>
</dbReference>
<dbReference type="SUPFAM" id="SSF55811">
    <property type="entry name" value="Nudix"/>
    <property type="match status" value="1"/>
</dbReference>
<dbReference type="CDD" id="cd04666">
    <property type="entry name" value="NUDIX_DIPP2_like_Nudt4"/>
    <property type="match status" value="1"/>
</dbReference>
<dbReference type="GO" id="GO:1901911">
    <property type="term" value="P:adenosine 5'-(hexahydrogen pentaphosphate) catabolic process"/>
    <property type="evidence" value="ECO:0007669"/>
    <property type="project" value="TreeGrafter"/>
</dbReference>